<dbReference type="EMBL" id="LT635615">
    <property type="protein sequence ID" value="VUZ93673.1"/>
    <property type="molecule type" value="Genomic_DNA"/>
</dbReference>
<feature type="region of interest" description="Disordered" evidence="1">
    <location>
        <begin position="70"/>
        <end position="140"/>
    </location>
</feature>
<dbReference type="Pfam" id="PF05795">
    <property type="entry name" value="Plasmodium_Vir"/>
    <property type="match status" value="1"/>
</dbReference>
<dbReference type="VEuPathDB" id="PlasmoDB:PVW1_120014000"/>
<evidence type="ECO:0000313" key="2">
    <source>
        <dbReference type="EMBL" id="VUZ93673.1"/>
    </source>
</evidence>
<feature type="compositionally biased region" description="Acidic residues" evidence="1">
    <location>
        <begin position="121"/>
        <end position="134"/>
    </location>
</feature>
<dbReference type="OrthoDB" id="10287925at2759"/>
<gene>
    <name evidence="2" type="ORF">PVP01_0401900</name>
</gene>
<accession>A0A564ZR02</accession>
<feature type="compositionally biased region" description="Basic and acidic residues" evidence="1">
    <location>
        <begin position="71"/>
        <end position="85"/>
    </location>
</feature>
<organism evidence="2 3">
    <name type="scientific">Plasmodium vivax</name>
    <name type="common">malaria parasite P. vivax</name>
    <dbReference type="NCBI Taxonomy" id="5855"/>
    <lineage>
        <taxon>Eukaryota</taxon>
        <taxon>Sar</taxon>
        <taxon>Alveolata</taxon>
        <taxon>Apicomplexa</taxon>
        <taxon>Aconoidasida</taxon>
        <taxon>Haemosporida</taxon>
        <taxon>Plasmodiidae</taxon>
        <taxon>Plasmodium</taxon>
        <taxon>Plasmodium (Plasmodium)</taxon>
    </lineage>
</organism>
<dbReference type="VEuPathDB" id="PlasmoDB:PVP01_0401900"/>
<dbReference type="InterPro" id="IPR008780">
    <property type="entry name" value="Plasmodium_Vir"/>
</dbReference>
<evidence type="ECO:0000313" key="3">
    <source>
        <dbReference type="Proteomes" id="UP000220605"/>
    </source>
</evidence>
<name>A0A564ZR02_PLAVI</name>
<dbReference type="AlphaFoldDB" id="A0A564ZR02"/>
<protein>
    <submittedName>
        <fullName evidence="2">VIR protein</fullName>
    </submittedName>
</protein>
<sequence length="219" mass="24495">MGKKTEKYKKYIQGNPSLYTKFEDLFFKDDQTYYKTYYDGCQNYDISTKMYISNCSQNILRAAPPVVTALQDEHQHEESKGKEPALPDQEESSPSDLSPKGLSILPQGDQQSLLTLPGGEPESDPVEIPDDADDGILPSPIPNTSIVTPMGLSLFGIASLSTILYKYTPLRSVFDKLIHKNKIPIKNLHEVPKELLEYMIKSGGKNRANGTNYIAYQPT</sequence>
<proteinExistence type="predicted"/>
<evidence type="ECO:0000256" key="1">
    <source>
        <dbReference type="SAM" id="MobiDB-lite"/>
    </source>
</evidence>
<dbReference type="Proteomes" id="UP000220605">
    <property type="component" value="Chromosome 4"/>
</dbReference>
<reference evidence="3" key="1">
    <citation type="submission" date="2016-07" db="EMBL/GenBank/DDBJ databases">
        <authorList>
            <consortium name="Pathogen Informatics"/>
        </authorList>
    </citation>
    <scope>NUCLEOTIDE SEQUENCE [LARGE SCALE GENOMIC DNA]</scope>
</reference>